<evidence type="ECO:0000313" key="4">
    <source>
        <dbReference type="Proteomes" id="UP000280434"/>
    </source>
</evidence>
<dbReference type="InterPro" id="IPR003719">
    <property type="entry name" value="Phenazine_PhzF-like"/>
</dbReference>
<evidence type="ECO:0000313" key="3">
    <source>
        <dbReference type="EMBL" id="RKP52548.1"/>
    </source>
</evidence>
<keyword evidence="4" id="KW-1185">Reference proteome</keyword>
<dbReference type="RefSeq" id="WP_121275544.1">
    <property type="nucleotide sequence ID" value="NZ_RBZV01000001.1"/>
</dbReference>
<evidence type="ECO:0000256" key="1">
    <source>
        <dbReference type="ARBA" id="ARBA00008270"/>
    </source>
</evidence>
<reference evidence="3 4" key="1">
    <citation type="submission" date="2018-10" db="EMBL/GenBank/DDBJ databases">
        <title>Paraburkholderia sp. 7MK8-2, isolated from soil.</title>
        <authorList>
            <person name="Gao Z.-H."/>
            <person name="Qiu L.-H."/>
        </authorList>
    </citation>
    <scope>NUCLEOTIDE SEQUENCE [LARGE SCALE GENOMIC DNA]</scope>
    <source>
        <strain evidence="3 4">7MK8-2</strain>
    </source>
</reference>
<dbReference type="Proteomes" id="UP000280434">
    <property type="component" value="Unassembled WGS sequence"/>
</dbReference>
<gene>
    <name evidence="3" type="ORF">D7S89_03310</name>
</gene>
<dbReference type="NCBIfam" id="TIGR00654">
    <property type="entry name" value="PhzF_family"/>
    <property type="match status" value="1"/>
</dbReference>
<dbReference type="GO" id="GO:0005737">
    <property type="term" value="C:cytoplasm"/>
    <property type="evidence" value="ECO:0007669"/>
    <property type="project" value="TreeGrafter"/>
</dbReference>
<name>A0A494XPJ4_9BURK</name>
<dbReference type="GO" id="GO:0016853">
    <property type="term" value="F:isomerase activity"/>
    <property type="evidence" value="ECO:0007669"/>
    <property type="project" value="TreeGrafter"/>
</dbReference>
<accession>A0A494XPJ4</accession>
<dbReference type="PANTHER" id="PTHR13774">
    <property type="entry name" value="PHENAZINE BIOSYNTHESIS PROTEIN"/>
    <property type="match status" value="1"/>
</dbReference>
<dbReference type="PIRSF" id="PIRSF016184">
    <property type="entry name" value="PhzC_PhzF"/>
    <property type="match status" value="1"/>
</dbReference>
<dbReference type="PANTHER" id="PTHR13774:SF32">
    <property type="entry name" value="ANTISENSE-ENHANCING SEQUENCE 1"/>
    <property type="match status" value="1"/>
</dbReference>
<comment type="similarity">
    <text evidence="1">Belongs to the PhzF family.</text>
</comment>
<organism evidence="3 4">
    <name type="scientific">Trinickia fusca</name>
    <dbReference type="NCBI Taxonomy" id="2419777"/>
    <lineage>
        <taxon>Bacteria</taxon>
        <taxon>Pseudomonadati</taxon>
        <taxon>Pseudomonadota</taxon>
        <taxon>Betaproteobacteria</taxon>
        <taxon>Burkholderiales</taxon>
        <taxon>Burkholderiaceae</taxon>
        <taxon>Trinickia</taxon>
    </lineage>
</organism>
<feature type="active site" evidence="2">
    <location>
        <position position="46"/>
    </location>
</feature>
<comment type="caution">
    <text evidence="3">The sequence shown here is derived from an EMBL/GenBank/DDBJ whole genome shotgun (WGS) entry which is preliminary data.</text>
</comment>
<dbReference type="OrthoDB" id="9788221at2"/>
<dbReference type="SUPFAM" id="SSF54506">
    <property type="entry name" value="Diaminopimelate epimerase-like"/>
    <property type="match status" value="1"/>
</dbReference>
<proteinExistence type="inferred from homology"/>
<protein>
    <submittedName>
        <fullName evidence="3">PhzF family phenazine biosynthesis protein</fullName>
    </submittedName>
</protein>
<dbReference type="EMBL" id="RBZV01000001">
    <property type="protein sequence ID" value="RKP52548.1"/>
    <property type="molecule type" value="Genomic_DNA"/>
</dbReference>
<dbReference type="Pfam" id="PF02567">
    <property type="entry name" value="PhzC-PhzF"/>
    <property type="match status" value="1"/>
</dbReference>
<dbReference type="AlphaFoldDB" id="A0A494XPJ4"/>
<sequence>MNYPYILADVFTSEPFGGNPLAVFPSADGLTAEEMQLIARELNLSETSFVFSPNEGKATHTVRIFTPSKELPFAGHPTIGTAVVIAGFGSHDNATQPLELVFEEGVGNVPVKVTRLEDQSYFATLKARAATVDYDVPSIAALAKLLCLPVEAVRADVLKPAAVSCGVPFTMIPLANRDYLAACTLNMEAWQALLAGRDAAQVYPFVVDHDRREVHVRMFAPAFGQPEDAATGAAAAALGSFLSQSYDLRDISEWRIHQGAYMGRKSVLNVKVVPHLQDAGAVELGGSAVVIGEGKIYGRLLARFHNSHDEGACHA</sequence>
<evidence type="ECO:0000256" key="2">
    <source>
        <dbReference type="PIRSR" id="PIRSR016184-1"/>
    </source>
</evidence>
<dbReference type="Gene3D" id="3.10.310.10">
    <property type="entry name" value="Diaminopimelate Epimerase, Chain A, domain 1"/>
    <property type="match status" value="2"/>
</dbReference>